<dbReference type="Proteomes" id="UP000245880">
    <property type="component" value="Unassembled WGS sequence"/>
</dbReference>
<name>A0A316A7S7_9BACT</name>
<comment type="caution">
    <text evidence="1">The sequence shown here is derived from an EMBL/GenBank/DDBJ whole genome shotgun (WGS) entry which is preliminary data.</text>
</comment>
<dbReference type="AlphaFoldDB" id="A0A316A7S7"/>
<sequence length="71" mass="7963">MITQNILSNNSLTKTEKIRQLLELGLTRKQVSELVGTNYGFVQYVLLNTGRSGSRQRLSDLSHSTGILELK</sequence>
<protein>
    <submittedName>
        <fullName evidence="1">Uncharacterized protein</fullName>
    </submittedName>
</protein>
<organism evidence="1 2">
    <name type="scientific">Dyadobacter jejuensis</name>
    <dbReference type="NCBI Taxonomy" id="1082580"/>
    <lineage>
        <taxon>Bacteria</taxon>
        <taxon>Pseudomonadati</taxon>
        <taxon>Bacteroidota</taxon>
        <taxon>Cytophagia</taxon>
        <taxon>Cytophagales</taxon>
        <taxon>Spirosomataceae</taxon>
        <taxon>Dyadobacter</taxon>
    </lineage>
</organism>
<proteinExistence type="predicted"/>
<evidence type="ECO:0000313" key="1">
    <source>
        <dbReference type="EMBL" id="PWJ53911.1"/>
    </source>
</evidence>
<dbReference type="EMBL" id="QGDT01000020">
    <property type="protein sequence ID" value="PWJ53911.1"/>
    <property type="molecule type" value="Genomic_DNA"/>
</dbReference>
<gene>
    <name evidence="1" type="ORF">CLV98_12027</name>
</gene>
<evidence type="ECO:0000313" key="2">
    <source>
        <dbReference type="Proteomes" id="UP000245880"/>
    </source>
</evidence>
<reference evidence="1 2" key="1">
    <citation type="submission" date="2018-03" db="EMBL/GenBank/DDBJ databases">
        <title>Genomic Encyclopedia of Archaeal and Bacterial Type Strains, Phase II (KMG-II): from individual species to whole genera.</title>
        <authorList>
            <person name="Goeker M."/>
        </authorList>
    </citation>
    <scope>NUCLEOTIDE SEQUENCE [LARGE SCALE GENOMIC DNA]</scope>
    <source>
        <strain evidence="1 2">DSM 100346</strain>
    </source>
</reference>
<accession>A0A316A7S7</accession>
<keyword evidence="2" id="KW-1185">Reference proteome</keyword>